<keyword evidence="1" id="KW-0812">Transmembrane</keyword>
<evidence type="ECO:0000313" key="3">
    <source>
        <dbReference type="Proteomes" id="UP000198736"/>
    </source>
</evidence>
<dbReference type="AlphaFoldDB" id="A0A0S4L0X5"/>
<keyword evidence="3" id="KW-1185">Reference proteome</keyword>
<protein>
    <submittedName>
        <fullName evidence="2">Uncharacterized protein</fullName>
    </submittedName>
</protein>
<organism evidence="2 3">
    <name type="scientific">Candidatus Nitrospira nitrificans</name>
    <dbReference type="NCBI Taxonomy" id="1742973"/>
    <lineage>
        <taxon>Bacteria</taxon>
        <taxon>Pseudomonadati</taxon>
        <taxon>Nitrospirota</taxon>
        <taxon>Nitrospiria</taxon>
        <taxon>Nitrospirales</taxon>
        <taxon>Nitrospiraceae</taxon>
        <taxon>Nitrospira</taxon>
    </lineage>
</organism>
<reference evidence="3" key="1">
    <citation type="submission" date="2015-10" db="EMBL/GenBank/DDBJ databases">
        <authorList>
            <person name="Luecker S."/>
            <person name="Luecker S."/>
        </authorList>
    </citation>
    <scope>NUCLEOTIDE SEQUENCE [LARGE SCALE GENOMIC DNA]</scope>
</reference>
<dbReference type="OrthoDB" id="9898641at2"/>
<dbReference type="Proteomes" id="UP000198736">
    <property type="component" value="Unassembled WGS sequence"/>
</dbReference>
<sequence>MKTLSYSLMTVGLILALGGVVAVFDFDQPSDVFSSAWWMIVGGWCLVLTGIGMDILQLFTIAKREPAYVFQPETNVSKGVKGDVTRT</sequence>
<keyword evidence="1" id="KW-1133">Transmembrane helix</keyword>
<evidence type="ECO:0000256" key="1">
    <source>
        <dbReference type="SAM" id="Phobius"/>
    </source>
</evidence>
<dbReference type="RefSeq" id="WP_090893558.1">
    <property type="nucleotide sequence ID" value="NZ_CZPZ01000001.1"/>
</dbReference>
<evidence type="ECO:0000313" key="2">
    <source>
        <dbReference type="EMBL" id="CUS31308.1"/>
    </source>
</evidence>
<feature type="transmembrane region" description="Helical" evidence="1">
    <location>
        <begin position="7"/>
        <end position="24"/>
    </location>
</feature>
<name>A0A0S4L0X5_9BACT</name>
<accession>A0A0S4L0X5</accession>
<proteinExistence type="predicted"/>
<feature type="transmembrane region" description="Helical" evidence="1">
    <location>
        <begin position="36"/>
        <end position="56"/>
    </location>
</feature>
<keyword evidence="1" id="KW-0472">Membrane</keyword>
<dbReference type="EMBL" id="CZPZ01000001">
    <property type="protein sequence ID" value="CUS31308.1"/>
    <property type="molecule type" value="Genomic_DNA"/>
</dbReference>
<gene>
    <name evidence="2" type="ORF">COMA2_10034</name>
</gene>